<dbReference type="Gene3D" id="1.10.10.10">
    <property type="entry name" value="Winged helix-like DNA-binding domain superfamily/Winged helix DNA-binding domain"/>
    <property type="match status" value="1"/>
</dbReference>
<evidence type="ECO:0000313" key="21">
    <source>
        <dbReference type="EMBL" id="WTR96695.1"/>
    </source>
</evidence>
<keyword evidence="13" id="KW-0234">DNA repair</keyword>
<evidence type="ECO:0000256" key="2">
    <source>
        <dbReference type="ARBA" id="ARBA00001947"/>
    </source>
</evidence>
<dbReference type="InterPro" id="IPR002121">
    <property type="entry name" value="HRDC_dom"/>
</dbReference>
<keyword evidence="6" id="KW-0227">DNA damage</keyword>
<dbReference type="NCBIfam" id="TIGR00614">
    <property type="entry name" value="recQ_fam"/>
    <property type="match status" value="1"/>
</dbReference>
<dbReference type="Gene3D" id="1.10.150.80">
    <property type="entry name" value="HRDC domain"/>
    <property type="match status" value="1"/>
</dbReference>
<dbReference type="PROSITE" id="PS51192">
    <property type="entry name" value="HELICASE_ATP_BIND_1"/>
    <property type="match status" value="1"/>
</dbReference>
<dbReference type="SMART" id="SM00956">
    <property type="entry name" value="RQC"/>
    <property type="match status" value="1"/>
</dbReference>
<evidence type="ECO:0000256" key="10">
    <source>
        <dbReference type="ARBA" id="ARBA00022840"/>
    </source>
</evidence>
<evidence type="ECO:0000256" key="13">
    <source>
        <dbReference type="ARBA" id="ARBA00023204"/>
    </source>
</evidence>
<comment type="similarity">
    <text evidence="3">Belongs to the helicase family. RecQ subfamily.</text>
</comment>
<evidence type="ECO:0000256" key="6">
    <source>
        <dbReference type="ARBA" id="ARBA00022763"/>
    </source>
</evidence>
<dbReference type="Pfam" id="PF16124">
    <property type="entry name" value="RecQ_Zn_bind"/>
    <property type="match status" value="1"/>
</dbReference>
<dbReference type="SMART" id="SM00341">
    <property type="entry name" value="HRDC"/>
    <property type="match status" value="1"/>
</dbReference>
<evidence type="ECO:0000256" key="15">
    <source>
        <dbReference type="ARBA" id="ARBA00034617"/>
    </source>
</evidence>
<evidence type="ECO:0000259" key="18">
    <source>
        <dbReference type="PROSITE" id="PS50967"/>
    </source>
</evidence>
<feature type="compositionally biased region" description="Low complexity" evidence="17">
    <location>
        <begin position="629"/>
        <end position="638"/>
    </location>
</feature>
<dbReference type="NCBIfam" id="TIGR01389">
    <property type="entry name" value="recQ"/>
    <property type="match status" value="1"/>
</dbReference>
<gene>
    <name evidence="21" type="primary">recQ</name>
    <name evidence="21" type="ORF">OHB34_22370</name>
</gene>
<dbReference type="Pfam" id="PF00570">
    <property type="entry name" value="HRDC"/>
    <property type="match status" value="1"/>
</dbReference>
<dbReference type="Pfam" id="PF00270">
    <property type="entry name" value="DEAD"/>
    <property type="match status" value="1"/>
</dbReference>
<feature type="domain" description="Helicase C-terminal" evidence="20">
    <location>
        <begin position="233"/>
        <end position="387"/>
    </location>
</feature>
<comment type="cofactor">
    <cofactor evidence="1">
        <name>Mg(2+)</name>
        <dbReference type="ChEBI" id="CHEBI:18420"/>
    </cofactor>
</comment>
<keyword evidence="5" id="KW-0547">Nucleotide-binding</keyword>
<evidence type="ECO:0000256" key="8">
    <source>
        <dbReference type="ARBA" id="ARBA00022806"/>
    </source>
</evidence>
<feature type="domain" description="HRDC" evidence="18">
    <location>
        <begin position="556"/>
        <end position="636"/>
    </location>
</feature>
<dbReference type="EMBL" id="CP108200">
    <property type="protein sequence ID" value="WTR96695.1"/>
    <property type="molecule type" value="Genomic_DNA"/>
</dbReference>
<dbReference type="InterPro" id="IPR006293">
    <property type="entry name" value="DNA_helicase_ATP-dep_RecQ_bac"/>
</dbReference>
<keyword evidence="4" id="KW-0479">Metal-binding</keyword>
<keyword evidence="9" id="KW-0862">Zinc</keyword>
<evidence type="ECO:0000256" key="14">
    <source>
        <dbReference type="ARBA" id="ARBA00023235"/>
    </source>
</evidence>
<dbReference type="SUPFAM" id="SSF52540">
    <property type="entry name" value="P-loop containing nucleoside triphosphate hydrolases"/>
    <property type="match status" value="2"/>
</dbReference>
<evidence type="ECO:0000256" key="11">
    <source>
        <dbReference type="ARBA" id="ARBA00023125"/>
    </source>
</evidence>
<dbReference type="Gene3D" id="3.40.50.300">
    <property type="entry name" value="P-loop containing nucleotide triphosphate hydrolases"/>
    <property type="match status" value="2"/>
</dbReference>
<evidence type="ECO:0000259" key="20">
    <source>
        <dbReference type="PROSITE" id="PS51194"/>
    </source>
</evidence>
<dbReference type="InterPro" id="IPR018982">
    <property type="entry name" value="RQC_domain"/>
</dbReference>
<dbReference type="InterPro" id="IPR001650">
    <property type="entry name" value="Helicase_C-like"/>
</dbReference>
<sequence>MGGTGVIGEMAETAQVRDGDSEALATLHRVFGYDAFRGEQEAIVEHVIAGGDAVVLMPTGGGKSLCYQIPSLVRPGTGIVVSPLIALMQDQVDALRALGVRAGFMNSTQDFDERRVTEAEFLAGELDLLYLAPERLRLDSTLDLLSRGKISLFAIDEAHCVSQWGHDFRPDYLALSLLGERWPDVPRLALTATATDATHREITERLHMPAARHFVASFDRPNIQYRVVPKSDPKKQLLSFLREEHPGDAGIVYCLSRNSVDKTAEFLSRNGVEAVPYHAGLDAGTRAAHQSRFLREEGLVVVATIAFGMGIDKPDVRFVAHLDLPKSVEGYYQETGRAGRDGLPSTAWMAYGLNDVIQQRKLIQSGEGDEAFRRRAQSHLDAMLALCETARCRRGQLLAYFGQDPDGSACGNCDTCLTPPETWDGTVAAQKVLSTVVRLKRERGQKFGAGQIIDILLGKRTAKVIQFDHDQLSVFGIGEELTEGEWRGVARQLLAQGLLAVEGEYGTLVLTDTSGEVLRREREVPLRKEPKKPAAARSAGGGRGERKAKAAAAELPAELVPAFEALRAWRAEQAREQGVPAYVIFHDATLREIVTVWPTSVGQLGGISGVGEKKLATYGEGVVEALAGLEGPGSAPASAPAPAPAPSDGPGTGSGAKAGAVDWPEHEPEPEPDDWI</sequence>
<keyword evidence="12" id="KW-0233">DNA recombination</keyword>
<dbReference type="InterPro" id="IPR014001">
    <property type="entry name" value="Helicase_ATP-bd"/>
</dbReference>
<name>A0ABZ1M6W6_9ACTN</name>
<dbReference type="InterPro" id="IPR011545">
    <property type="entry name" value="DEAD/DEAH_box_helicase_dom"/>
</dbReference>
<dbReference type="InterPro" id="IPR032284">
    <property type="entry name" value="RecQ_Zn-bd"/>
</dbReference>
<dbReference type="Proteomes" id="UP001622731">
    <property type="component" value="Chromosome"/>
</dbReference>
<feature type="region of interest" description="Disordered" evidence="17">
    <location>
        <begin position="629"/>
        <end position="676"/>
    </location>
</feature>
<keyword evidence="8 21" id="KW-0347">Helicase</keyword>
<dbReference type="GO" id="GO:0003678">
    <property type="term" value="F:DNA helicase activity"/>
    <property type="evidence" value="ECO:0007669"/>
    <property type="project" value="UniProtKB-EC"/>
</dbReference>
<evidence type="ECO:0000256" key="3">
    <source>
        <dbReference type="ARBA" id="ARBA00005446"/>
    </source>
</evidence>
<dbReference type="RefSeq" id="WP_354709283.1">
    <property type="nucleotide sequence ID" value="NZ_CP108200.1"/>
</dbReference>
<evidence type="ECO:0000256" key="5">
    <source>
        <dbReference type="ARBA" id="ARBA00022741"/>
    </source>
</evidence>
<feature type="domain" description="Helicase ATP-binding" evidence="19">
    <location>
        <begin position="44"/>
        <end position="212"/>
    </location>
</feature>
<dbReference type="SUPFAM" id="SSF47819">
    <property type="entry name" value="HRDC-like"/>
    <property type="match status" value="1"/>
</dbReference>
<dbReference type="EC" id="5.6.2.4" evidence="16"/>
<dbReference type="SMART" id="SM00490">
    <property type="entry name" value="HELICc"/>
    <property type="match status" value="1"/>
</dbReference>
<keyword evidence="10" id="KW-0067">ATP-binding</keyword>
<keyword evidence="22" id="KW-1185">Reference proteome</keyword>
<keyword evidence="14" id="KW-0413">Isomerase</keyword>
<dbReference type="PROSITE" id="PS50967">
    <property type="entry name" value="HRDC"/>
    <property type="match status" value="1"/>
</dbReference>
<dbReference type="PANTHER" id="PTHR13710">
    <property type="entry name" value="DNA HELICASE RECQ FAMILY MEMBER"/>
    <property type="match status" value="1"/>
</dbReference>
<evidence type="ECO:0000256" key="7">
    <source>
        <dbReference type="ARBA" id="ARBA00022801"/>
    </source>
</evidence>
<dbReference type="CDD" id="cd17920">
    <property type="entry name" value="DEXHc_RecQ"/>
    <property type="match status" value="1"/>
</dbReference>
<evidence type="ECO:0000256" key="4">
    <source>
        <dbReference type="ARBA" id="ARBA00022723"/>
    </source>
</evidence>
<comment type="catalytic activity">
    <reaction evidence="15">
        <text>Couples ATP hydrolysis with the unwinding of duplex DNA by translocating in the 3'-5' direction.</text>
        <dbReference type="EC" id="5.6.2.4"/>
    </reaction>
</comment>
<evidence type="ECO:0000259" key="19">
    <source>
        <dbReference type="PROSITE" id="PS51192"/>
    </source>
</evidence>
<dbReference type="PROSITE" id="PS51194">
    <property type="entry name" value="HELICASE_CTER"/>
    <property type="match status" value="1"/>
</dbReference>
<dbReference type="CDD" id="cd18794">
    <property type="entry name" value="SF2_C_RecQ"/>
    <property type="match status" value="1"/>
</dbReference>
<evidence type="ECO:0000256" key="12">
    <source>
        <dbReference type="ARBA" id="ARBA00023172"/>
    </source>
</evidence>
<dbReference type="InterPro" id="IPR027417">
    <property type="entry name" value="P-loop_NTPase"/>
</dbReference>
<dbReference type="InterPro" id="IPR036388">
    <property type="entry name" value="WH-like_DNA-bd_sf"/>
</dbReference>
<evidence type="ECO:0000256" key="9">
    <source>
        <dbReference type="ARBA" id="ARBA00022833"/>
    </source>
</evidence>
<dbReference type="Pfam" id="PF09382">
    <property type="entry name" value="RQC"/>
    <property type="match status" value="1"/>
</dbReference>
<dbReference type="Pfam" id="PF00271">
    <property type="entry name" value="Helicase_C"/>
    <property type="match status" value="1"/>
</dbReference>
<feature type="compositionally biased region" description="Basic and acidic residues" evidence="17">
    <location>
        <begin position="522"/>
        <end position="532"/>
    </location>
</feature>
<dbReference type="InterPro" id="IPR044876">
    <property type="entry name" value="HRDC_dom_sf"/>
</dbReference>
<dbReference type="GO" id="GO:0016787">
    <property type="term" value="F:hydrolase activity"/>
    <property type="evidence" value="ECO:0007669"/>
    <property type="project" value="UniProtKB-KW"/>
</dbReference>
<feature type="region of interest" description="Disordered" evidence="17">
    <location>
        <begin position="522"/>
        <end position="548"/>
    </location>
</feature>
<evidence type="ECO:0000256" key="17">
    <source>
        <dbReference type="SAM" id="MobiDB-lite"/>
    </source>
</evidence>
<evidence type="ECO:0000313" key="22">
    <source>
        <dbReference type="Proteomes" id="UP001622731"/>
    </source>
</evidence>
<dbReference type="InterPro" id="IPR010997">
    <property type="entry name" value="HRDC-like_sf"/>
</dbReference>
<keyword evidence="7 21" id="KW-0378">Hydrolase</keyword>
<keyword evidence="11" id="KW-0238">DNA-binding</keyword>
<organism evidence="21 22">
    <name type="scientific">Streptomyces anthocyanicus</name>
    <dbReference type="NCBI Taxonomy" id="68174"/>
    <lineage>
        <taxon>Bacteria</taxon>
        <taxon>Bacillati</taxon>
        <taxon>Actinomycetota</taxon>
        <taxon>Actinomycetes</taxon>
        <taxon>Kitasatosporales</taxon>
        <taxon>Streptomycetaceae</taxon>
        <taxon>Streptomyces</taxon>
        <taxon>Streptomyces violaceoruber group</taxon>
    </lineage>
</organism>
<comment type="cofactor">
    <cofactor evidence="2">
        <name>Zn(2+)</name>
        <dbReference type="ChEBI" id="CHEBI:29105"/>
    </cofactor>
</comment>
<dbReference type="InterPro" id="IPR004589">
    <property type="entry name" value="DNA_helicase_ATP-dep_RecQ"/>
</dbReference>
<dbReference type="PANTHER" id="PTHR13710:SF105">
    <property type="entry name" value="ATP-DEPENDENT DNA HELICASE Q1"/>
    <property type="match status" value="1"/>
</dbReference>
<proteinExistence type="inferred from homology"/>
<accession>A0ABZ1M6W6</accession>
<reference evidence="21 22" key="1">
    <citation type="submission" date="2022-10" db="EMBL/GenBank/DDBJ databases">
        <title>The complete genomes of actinobacterial strains from the NBC collection.</title>
        <authorList>
            <person name="Joergensen T.S."/>
            <person name="Alvarez Arevalo M."/>
            <person name="Sterndorff E.B."/>
            <person name="Faurdal D."/>
            <person name="Vuksanovic O."/>
            <person name="Mourched A.-S."/>
            <person name="Charusanti P."/>
            <person name="Shaw S."/>
            <person name="Blin K."/>
            <person name="Weber T."/>
        </authorList>
    </citation>
    <scope>NUCLEOTIDE SEQUENCE [LARGE SCALE GENOMIC DNA]</scope>
    <source>
        <strain evidence="21 22">NBC_00116</strain>
    </source>
</reference>
<dbReference type="SMART" id="SM00487">
    <property type="entry name" value="DEXDc"/>
    <property type="match status" value="1"/>
</dbReference>
<protein>
    <recommendedName>
        <fullName evidence="16">DNA helicase RecQ</fullName>
        <ecNumber evidence="16">5.6.2.4</ecNumber>
    </recommendedName>
</protein>
<evidence type="ECO:0000256" key="16">
    <source>
        <dbReference type="NCBIfam" id="TIGR01389"/>
    </source>
</evidence>
<evidence type="ECO:0000256" key="1">
    <source>
        <dbReference type="ARBA" id="ARBA00001946"/>
    </source>
</evidence>